<accession>A0ABX5PTB3</accession>
<comment type="caution">
    <text evidence="1">The sequence shown here is derived from an EMBL/GenBank/DDBJ whole genome shotgun (WGS) entry which is preliminary data.</text>
</comment>
<proteinExistence type="predicted"/>
<evidence type="ECO:0000313" key="1">
    <source>
        <dbReference type="EMBL" id="PYE61118.1"/>
    </source>
</evidence>
<evidence type="ECO:0000313" key="2">
    <source>
        <dbReference type="Proteomes" id="UP000247584"/>
    </source>
</evidence>
<gene>
    <name evidence="1" type="ORF">C8J23_101160</name>
</gene>
<dbReference type="EMBL" id="QJSY01000001">
    <property type="protein sequence ID" value="PYE61118.1"/>
    <property type="molecule type" value="Genomic_DNA"/>
</dbReference>
<name>A0ABX5PTB3_9GAMM</name>
<dbReference type="RefSeq" id="WP_101054388.1">
    <property type="nucleotide sequence ID" value="NZ_BMXX01000017.1"/>
</dbReference>
<sequence>MQRIDTIIPEHQQLLWLNQNEQQRVQAVAERGGNGALIYEQFVLPGGFPLVIGTSNSGMTRADFEALQQHNYSTLTSFELELDGNSWNVIWDNRDGPAVTGEDLFPTVGGDSLLSNVVLKFLTAEA</sequence>
<protein>
    <submittedName>
        <fullName evidence="1">Uncharacterized protein</fullName>
    </submittedName>
</protein>
<organism evidence="1 2">
    <name type="scientific">Shewanella chilikensis</name>
    <dbReference type="NCBI Taxonomy" id="558541"/>
    <lineage>
        <taxon>Bacteria</taxon>
        <taxon>Pseudomonadati</taxon>
        <taxon>Pseudomonadota</taxon>
        <taxon>Gammaproteobacteria</taxon>
        <taxon>Alteromonadales</taxon>
        <taxon>Shewanellaceae</taxon>
        <taxon>Shewanella</taxon>
    </lineage>
</organism>
<keyword evidence="2" id="KW-1185">Reference proteome</keyword>
<reference evidence="1 2" key="1">
    <citation type="submission" date="2018-06" db="EMBL/GenBank/DDBJ databases">
        <title>Genomic Encyclopedia of Type Strains, Phase III (KMG-III): the genomes of soil and plant-associated and newly described type strains.</title>
        <authorList>
            <person name="Whitman W."/>
        </authorList>
    </citation>
    <scope>NUCLEOTIDE SEQUENCE [LARGE SCALE GENOMIC DNA]</scope>
    <source>
        <strain evidence="1 2">JC5</strain>
    </source>
</reference>
<dbReference type="Proteomes" id="UP000247584">
    <property type="component" value="Unassembled WGS sequence"/>
</dbReference>